<dbReference type="SUPFAM" id="SSF49265">
    <property type="entry name" value="Fibronectin type III"/>
    <property type="match status" value="1"/>
</dbReference>
<dbReference type="Proteomes" id="UP000192247">
    <property type="component" value="Unassembled WGS sequence"/>
</dbReference>
<dbReference type="CDD" id="cd00096">
    <property type="entry name" value="Ig"/>
    <property type="match status" value="2"/>
</dbReference>
<dbReference type="Pfam" id="PF00047">
    <property type="entry name" value="ig"/>
    <property type="match status" value="1"/>
</dbReference>
<dbReference type="AlphaFoldDB" id="A0A1V9X9B0"/>
<feature type="compositionally biased region" description="Polar residues" evidence="4">
    <location>
        <begin position="28"/>
        <end position="41"/>
    </location>
</feature>
<feature type="domain" description="Ig-like" evidence="5">
    <location>
        <begin position="169"/>
        <end position="266"/>
    </location>
</feature>
<evidence type="ECO:0000256" key="4">
    <source>
        <dbReference type="SAM" id="MobiDB-lite"/>
    </source>
</evidence>
<dbReference type="OrthoDB" id="10006996at2759"/>
<dbReference type="InterPro" id="IPR003599">
    <property type="entry name" value="Ig_sub"/>
</dbReference>
<dbReference type="InterPro" id="IPR003961">
    <property type="entry name" value="FN3_dom"/>
</dbReference>
<organism evidence="7 8">
    <name type="scientific">Tropilaelaps mercedesae</name>
    <dbReference type="NCBI Taxonomy" id="418985"/>
    <lineage>
        <taxon>Eukaryota</taxon>
        <taxon>Metazoa</taxon>
        <taxon>Ecdysozoa</taxon>
        <taxon>Arthropoda</taxon>
        <taxon>Chelicerata</taxon>
        <taxon>Arachnida</taxon>
        <taxon>Acari</taxon>
        <taxon>Parasitiformes</taxon>
        <taxon>Mesostigmata</taxon>
        <taxon>Gamasina</taxon>
        <taxon>Dermanyssoidea</taxon>
        <taxon>Laelapidae</taxon>
        <taxon>Tropilaelaps</taxon>
    </lineage>
</organism>
<evidence type="ECO:0000313" key="7">
    <source>
        <dbReference type="EMBL" id="OQR69958.1"/>
    </source>
</evidence>
<dbReference type="InterPro" id="IPR013162">
    <property type="entry name" value="CD80_C2-set"/>
</dbReference>
<gene>
    <name evidence="7" type="ORF">BIW11_11945</name>
</gene>
<dbReference type="InterPro" id="IPR036116">
    <property type="entry name" value="FN3_sf"/>
</dbReference>
<dbReference type="PROSITE" id="PS50835">
    <property type="entry name" value="IG_LIKE"/>
    <property type="match status" value="3"/>
</dbReference>
<feature type="region of interest" description="Disordered" evidence="4">
    <location>
        <begin position="1"/>
        <end position="41"/>
    </location>
</feature>
<feature type="non-terminal residue" evidence="7">
    <location>
        <position position="1"/>
    </location>
</feature>
<reference evidence="7 8" key="1">
    <citation type="journal article" date="2017" name="Gigascience">
        <title>Draft genome of the honey bee ectoparasitic mite, Tropilaelaps mercedesae, is shaped by the parasitic life history.</title>
        <authorList>
            <person name="Dong X."/>
            <person name="Armstrong S.D."/>
            <person name="Xia D."/>
            <person name="Makepeace B.L."/>
            <person name="Darby A.C."/>
            <person name="Kadowaki T."/>
        </authorList>
    </citation>
    <scope>NUCLEOTIDE SEQUENCE [LARGE SCALE GENOMIC DNA]</scope>
    <source>
        <strain evidence="7">Wuxi-XJTLU</strain>
    </source>
</reference>
<keyword evidence="8" id="KW-1185">Reference proteome</keyword>
<evidence type="ECO:0000256" key="3">
    <source>
        <dbReference type="ARBA" id="ARBA00023157"/>
    </source>
</evidence>
<dbReference type="Gene3D" id="2.60.40.10">
    <property type="entry name" value="Immunoglobulins"/>
    <property type="match status" value="4"/>
</dbReference>
<dbReference type="InterPro" id="IPR013783">
    <property type="entry name" value="Ig-like_fold"/>
</dbReference>
<sequence length="604" mass="66582">TSTRLVVREGHQTELPCDIRPPLAQETGGASSPEGTGSTNEVTSVQNLVQQYPRPILGLSGVGGANESSLAVVRWFHIPDKKAHHHHHVRTHHQPVYTVDFGTERSAEDGQRSNNILQALSEVNDQHVYGLEIFRNPEATTLFAYSCLKMDSSYYQPLYPNFAAPPEPPQIRDGYDTVLMGTVGPYNEGSPLSLVCLVYGGRPKPTLEWSGMRPSALFEIRHSQEAQLTTATLVIHRLEREDLGSTLTCSAFNNISSAQHTSVTLDLNLKPVGVKIRRLQAPISAGLRVEVVCEVFGSRPQATVSWWKGLEQLNQTFEYTSSDGNVTTSVVTFTPLASDHRSNIACRATNPSMDSESAEEDTWQIAVQCKDYYINIDIYLRIAHKIDVMKRYDAPRINLALGSKLNAENIVENSDVYLDCGIDAFPAADDVHWTFQGNDLVAGHNMIISKHFLVIQQVQTHHSGLYSCHAENSEGRSQADPLFLRVLREMKEPCVFHVVPAGPPPPLQNCSISNQTQEAALHLTCIAGPESHLPQRFFAEVFSVPGLDVVGNYSSANPEFWLDGLTPSTEYQIRVFAANDHGRSNAATLLSPVMPHVGKLTESG</sequence>
<dbReference type="PROSITE" id="PS50853">
    <property type="entry name" value="FN3"/>
    <property type="match status" value="1"/>
</dbReference>
<dbReference type="SMART" id="SM00060">
    <property type="entry name" value="FN3"/>
    <property type="match status" value="1"/>
</dbReference>
<dbReference type="SMART" id="SM00408">
    <property type="entry name" value="IGc2"/>
    <property type="match status" value="3"/>
</dbReference>
<dbReference type="CDD" id="cd00063">
    <property type="entry name" value="FN3"/>
    <property type="match status" value="1"/>
</dbReference>
<name>A0A1V9X9B0_9ACAR</name>
<dbReference type="Pfam" id="PF08205">
    <property type="entry name" value="C2-set_2"/>
    <property type="match status" value="1"/>
</dbReference>
<evidence type="ECO:0000259" key="5">
    <source>
        <dbReference type="PROSITE" id="PS50835"/>
    </source>
</evidence>
<evidence type="ECO:0000313" key="8">
    <source>
        <dbReference type="Proteomes" id="UP000192247"/>
    </source>
</evidence>
<keyword evidence="2" id="KW-0472">Membrane</keyword>
<dbReference type="SUPFAM" id="SSF48726">
    <property type="entry name" value="Immunoglobulin"/>
    <property type="match status" value="3"/>
</dbReference>
<comment type="subcellular location">
    <subcellularLocation>
        <location evidence="1">Membrane</location>
        <topology evidence="1">Single-pass membrane protein</topology>
    </subcellularLocation>
</comment>
<feature type="domain" description="Fibronectin type-III" evidence="6">
    <location>
        <begin position="503"/>
        <end position="598"/>
    </location>
</feature>
<evidence type="ECO:0000256" key="2">
    <source>
        <dbReference type="ARBA" id="ARBA00023136"/>
    </source>
</evidence>
<dbReference type="InterPro" id="IPR013151">
    <property type="entry name" value="Immunoglobulin_dom"/>
</dbReference>
<feature type="domain" description="Ig-like" evidence="5">
    <location>
        <begin position="395"/>
        <end position="483"/>
    </location>
</feature>
<dbReference type="SMART" id="SM00409">
    <property type="entry name" value="IG"/>
    <property type="match status" value="3"/>
</dbReference>
<dbReference type="EMBL" id="MNPL01019251">
    <property type="protein sequence ID" value="OQR69958.1"/>
    <property type="molecule type" value="Genomic_DNA"/>
</dbReference>
<dbReference type="InterPro" id="IPR007110">
    <property type="entry name" value="Ig-like_dom"/>
</dbReference>
<feature type="domain" description="Ig-like" evidence="5">
    <location>
        <begin position="271"/>
        <end position="366"/>
    </location>
</feature>
<accession>A0A1V9X9B0</accession>
<dbReference type="Pfam" id="PF13927">
    <property type="entry name" value="Ig_3"/>
    <property type="match status" value="1"/>
</dbReference>
<dbReference type="GO" id="GO:0016020">
    <property type="term" value="C:membrane"/>
    <property type="evidence" value="ECO:0007669"/>
    <property type="project" value="UniProtKB-SubCell"/>
</dbReference>
<feature type="compositionally biased region" description="Basic and acidic residues" evidence="4">
    <location>
        <begin position="1"/>
        <end position="12"/>
    </location>
</feature>
<dbReference type="InterPro" id="IPR036179">
    <property type="entry name" value="Ig-like_dom_sf"/>
</dbReference>
<proteinExistence type="predicted"/>
<dbReference type="STRING" id="418985.A0A1V9X9B0"/>
<comment type="caution">
    <text evidence="7">The sequence shown here is derived from an EMBL/GenBank/DDBJ whole genome shotgun (WGS) entry which is preliminary data.</text>
</comment>
<evidence type="ECO:0000259" key="6">
    <source>
        <dbReference type="PROSITE" id="PS50853"/>
    </source>
</evidence>
<dbReference type="PANTHER" id="PTHR23278">
    <property type="entry name" value="SIDESTEP PROTEIN"/>
    <property type="match status" value="1"/>
</dbReference>
<evidence type="ECO:0000256" key="1">
    <source>
        <dbReference type="ARBA" id="ARBA00004167"/>
    </source>
</evidence>
<dbReference type="InterPro" id="IPR003598">
    <property type="entry name" value="Ig_sub2"/>
</dbReference>
<feature type="non-terminal residue" evidence="7">
    <location>
        <position position="604"/>
    </location>
</feature>
<protein>
    <submittedName>
        <fullName evidence="7">Sidestep protein-like</fullName>
    </submittedName>
</protein>
<keyword evidence="3" id="KW-1015">Disulfide bond</keyword>
<dbReference type="PANTHER" id="PTHR23278:SF19">
    <property type="entry name" value="OBSCURIN"/>
    <property type="match status" value="1"/>
</dbReference>
<dbReference type="InParanoid" id="A0A1V9X9B0"/>